<feature type="domain" description="Prolyl 4-hydroxylase alpha subunit Fe(2+) 2OG dioxygenase" evidence="1">
    <location>
        <begin position="81"/>
        <end position="174"/>
    </location>
</feature>
<comment type="caution">
    <text evidence="2">The sequence shown here is derived from an EMBL/GenBank/DDBJ whole genome shotgun (WGS) entry which is preliminary data.</text>
</comment>
<dbReference type="Pfam" id="PF13640">
    <property type="entry name" value="2OG-FeII_Oxy_3"/>
    <property type="match status" value="1"/>
</dbReference>
<organism evidence="2 3">
    <name type="scientific">Trametes pubescens</name>
    <name type="common">White-rot fungus</name>
    <dbReference type="NCBI Taxonomy" id="154538"/>
    <lineage>
        <taxon>Eukaryota</taxon>
        <taxon>Fungi</taxon>
        <taxon>Dikarya</taxon>
        <taxon>Basidiomycota</taxon>
        <taxon>Agaricomycotina</taxon>
        <taxon>Agaricomycetes</taxon>
        <taxon>Polyporales</taxon>
        <taxon>Polyporaceae</taxon>
        <taxon>Trametes</taxon>
    </lineage>
</organism>
<evidence type="ECO:0000313" key="3">
    <source>
        <dbReference type="Proteomes" id="UP000184267"/>
    </source>
</evidence>
<proteinExistence type="predicted"/>
<dbReference type="EMBL" id="MNAD01000235">
    <property type="protein sequence ID" value="OJT14785.1"/>
    <property type="molecule type" value="Genomic_DNA"/>
</dbReference>
<reference evidence="2 3" key="1">
    <citation type="submission" date="2016-10" db="EMBL/GenBank/DDBJ databases">
        <title>Genome sequence of the basidiomycete white-rot fungus Trametes pubescens.</title>
        <authorList>
            <person name="Makela M.R."/>
            <person name="Granchi Z."/>
            <person name="Peng M."/>
            <person name="De Vries R.P."/>
            <person name="Grigoriev I."/>
            <person name="Riley R."/>
            <person name="Hilden K."/>
        </authorList>
    </citation>
    <scope>NUCLEOTIDE SEQUENCE [LARGE SCALE GENOMIC DNA]</scope>
    <source>
        <strain evidence="2 3">FBCC735</strain>
    </source>
</reference>
<name>A0A1M2W4J2_TRAPU</name>
<evidence type="ECO:0000313" key="2">
    <source>
        <dbReference type="EMBL" id="OJT14785.1"/>
    </source>
</evidence>
<dbReference type="PANTHER" id="PTHR33099:SF14">
    <property type="entry name" value="PROLYL 4-HYDROXYLASE ALPHA SUBUNIT FE(2+) 2OG DIOXYGENASE DOMAIN-CONTAINING PROTEIN"/>
    <property type="match status" value="1"/>
</dbReference>
<dbReference type="OrthoDB" id="27483at2759"/>
<accession>A0A1M2W4J2</accession>
<gene>
    <name evidence="2" type="ORF">TRAPUB_8639</name>
</gene>
<dbReference type="AlphaFoldDB" id="A0A1M2W4J2"/>
<dbReference type="OMA" id="LANACYP"/>
<dbReference type="Gene3D" id="2.60.120.620">
    <property type="entry name" value="q2cbj1_9rhob like domain"/>
    <property type="match status" value="1"/>
</dbReference>
<evidence type="ECO:0000259" key="1">
    <source>
        <dbReference type="Pfam" id="PF13640"/>
    </source>
</evidence>
<dbReference type="PANTHER" id="PTHR33099">
    <property type="entry name" value="FE2OG DIOXYGENASE DOMAIN-CONTAINING PROTEIN"/>
    <property type="match status" value="1"/>
</dbReference>
<keyword evidence="3" id="KW-1185">Reference proteome</keyword>
<sequence>MDISSATTAELVQLETACKPATFGVNQEDVLDESYRKAGKLDADSFSLWLNPDTTGLVEVVRSGLFSGSGENREIQAELYKLNVYGKGSFFKSHKDAPRAEHMFGSLVVVFPTPHDGGALVLRHREREWTFDSSKMLLEPRVPSSVAFVAFFSDVDHEVTPIVSGHRVTVTYNLYFQPVPGPQRTVTTASRLHQPSATNPSEVSDALDALLAHPTFLSNGGTLGFGLRHEYPLPKTWISGDPNPLIALEGWLKGGDAALLNVRRSRGLHPVLRIMYEDNESDDRGICPTLLDHIPVVDWASEKSIDDIMLRTFRATRMYRVDLFAKPVQDPSGGVHRRKYVTPYDEYDNDIRSATMHMLTDVTSVNQIKSAFIAYGIEASLSLVYMSICLIVDVGPAGTRLLTPLLRGRRRL</sequence>
<protein>
    <recommendedName>
        <fullName evidence="1">Prolyl 4-hydroxylase alpha subunit Fe(2+) 2OG dioxygenase domain-containing protein</fullName>
    </recommendedName>
</protein>
<dbReference type="Proteomes" id="UP000184267">
    <property type="component" value="Unassembled WGS sequence"/>
</dbReference>
<dbReference type="InterPro" id="IPR044862">
    <property type="entry name" value="Pro_4_hyd_alph_FE2OG_OXY"/>
</dbReference>
<dbReference type="STRING" id="154538.A0A1M2W4J2"/>